<organism evidence="1 2">
    <name type="scientific">Nephila pilipes</name>
    <name type="common">Giant wood spider</name>
    <name type="synonym">Nephila maculata</name>
    <dbReference type="NCBI Taxonomy" id="299642"/>
    <lineage>
        <taxon>Eukaryota</taxon>
        <taxon>Metazoa</taxon>
        <taxon>Ecdysozoa</taxon>
        <taxon>Arthropoda</taxon>
        <taxon>Chelicerata</taxon>
        <taxon>Arachnida</taxon>
        <taxon>Araneae</taxon>
        <taxon>Araneomorphae</taxon>
        <taxon>Entelegynae</taxon>
        <taxon>Araneoidea</taxon>
        <taxon>Nephilidae</taxon>
        <taxon>Nephila</taxon>
    </lineage>
</organism>
<sequence>MPNDDPKFLQIFFMGCCKEYMTNRCQYNYIEQAEERSIVELLENVLKNRNQLIQLLKRVSQQLKNDNYQIVIKADKVPLGEHAGRFNEPTVDEVGVITIGYPFVNRVITITRRSVRFRIYPVHMTHSNIH</sequence>
<dbReference type="OrthoDB" id="6435440at2759"/>
<evidence type="ECO:0000313" key="1">
    <source>
        <dbReference type="EMBL" id="GFU18245.1"/>
    </source>
</evidence>
<dbReference type="EMBL" id="BMAW01080138">
    <property type="protein sequence ID" value="GFU18245.1"/>
    <property type="molecule type" value="Genomic_DNA"/>
</dbReference>
<protein>
    <submittedName>
        <fullName evidence="1">Uncharacterized protein</fullName>
    </submittedName>
</protein>
<proteinExistence type="predicted"/>
<reference evidence="1" key="1">
    <citation type="submission" date="2020-08" db="EMBL/GenBank/DDBJ databases">
        <title>Multicomponent nature underlies the extraordinary mechanical properties of spider dragline silk.</title>
        <authorList>
            <person name="Kono N."/>
            <person name="Nakamura H."/>
            <person name="Mori M."/>
            <person name="Yoshida Y."/>
            <person name="Ohtoshi R."/>
            <person name="Malay A.D."/>
            <person name="Moran D.A.P."/>
            <person name="Tomita M."/>
            <person name="Numata K."/>
            <person name="Arakawa K."/>
        </authorList>
    </citation>
    <scope>NUCLEOTIDE SEQUENCE</scope>
</reference>
<keyword evidence="2" id="KW-1185">Reference proteome</keyword>
<evidence type="ECO:0000313" key="2">
    <source>
        <dbReference type="Proteomes" id="UP000887013"/>
    </source>
</evidence>
<dbReference type="Proteomes" id="UP000887013">
    <property type="component" value="Unassembled WGS sequence"/>
</dbReference>
<dbReference type="AlphaFoldDB" id="A0A8X6QGP9"/>
<name>A0A8X6QGP9_NEPPI</name>
<comment type="caution">
    <text evidence="1">The sequence shown here is derived from an EMBL/GenBank/DDBJ whole genome shotgun (WGS) entry which is preliminary data.</text>
</comment>
<accession>A0A8X6QGP9</accession>
<gene>
    <name evidence="1" type="ORF">NPIL_604351</name>
</gene>